<accession>A0ABQ7CJW2</accession>
<gene>
    <name evidence="2" type="ORF">DY000_02000291</name>
</gene>
<comment type="caution">
    <text evidence="2">The sequence shown here is derived from an EMBL/GenBank/DDBJ whole genome shotgun (WGS) entry which is preliminary data.</text>
</comment>
<proteinExistence type="predicted"/>
<evidence type="ECO:0000313" key="2">
    <source>
        <dbReference type="EMBL" id="KAF3552430.1"/>
    </source>
</evidence>
<keyword evidence="3" id="KW-1185">Reference proteome</keyword>
<sequence length="132" mass="15289">MKSSTFQSLRLSGCYVLLSVVGVTSLCAFLHFRIGSKTFTWRWSKSDYLLIDLGFSTEMYEISGAASQEPQDVDRGSLLANNREVVANNEIQWVFEQFQQGQNTFRDYTHEEDKLDYSYTKKQSTTYEVGHW</sequence>
<protein>
    <submittedName>
        <fullName evidence="2">Uncharacterized protein</fullName>
    </submittedName>
</protein>
<organism evidence="2 3">
    <name type="scientific">Brassica cretica</name>
    <name type="common">Mustard</name>
    <dbReference type="NCBI Taxonomy" id="69181"/>
    <lineage>
        <taxon>Eukaryota</taxon>
        <taxon>Viridiplantae</taxon>
        <taxon>Streptophyta</taxon>
        <taxon>Embryophyta</taxon>
        <taxon>Tracheophyta</taxon>
        <taxon>Spermatophyta</taxon>
        <taxon>Magnoliopsida</taxon>
        <taxon>eudicotyledons</taxon>
        <taxon>Gunneridae</taxon>
        <taxon>Pentapetalae</taxon>
        <taxon>rosids</taxon>
        <taxon>malvids</taxon>
        <taxon>Brassicales</taxon>
        <taxon>Brassicaceae</taxon>
        <taxon>Brassiceae</taxon>
        <taxon>Brassica</taxon>
    </lineage>
</organism>
<dbReference type="Proteomes" id="UP000266723">
    <property type="component" value="Unassembled WGS sequence"/>
</dbReference>
<name>A0ABQ7CJW2_BRACR</name>
<keyword evidence="1" id="KW-0812">Transmembrane</keyword>
<evidence type="ECO:0000256" key="1">
    <source>
        <dbReference type="SAM" id="Phobius"/>
    </source>
</evidence>
<keyword evidence="1" id="KW-0472">Membrane</keyword>
<keyword evidence="1" id="KW-1133">Transmembrane helix</keyword>
<dbReference type="EMBL" id="QGKV02000832">
    <property type="protein sequence ID" value="KAF3552430.1"/>
    <property type="molecule type" value="Genomic_DNA"/>
</dbReference>
<evidence type="ECO:0000313" key="3">
    <source>
        <dbReference type="Proteomes" id="UP000266723"/>
    </source>
</evidence>
<feature type="transmembrane region" description="Helical" evidence="1">
    <location>
        <begin position="12"/>
        <end position="32"/>
    </location>
</feature>
<reference evidence="2 3" key="1">
    <citation type="journal article" date="2020" name="BMC Genomics">
        <title>Intraspecific diversification of the crop wild relative Brassica cretica Lam. using demographic model selection.</title>
        <authorList>
            <person name="Kioukis A."/>
            <person name="Michalopoulou V.A."/>
            <person name="Briers L."/>
            <person name="Pirintsos S."/>
            <person name="Studholme D.J."/>
            <person name="Pavlidis P."/>
            <person name="Sarris P.F."/>
        </authorList>
    </citation>
    <scope>NUCLEOTIDE SEQUENCE [LARGE SCALE GENOMIC DNA]</scope>
    <source>
        <strain evidence="3">cv. PFS-1207/04</strain>
    </source>
</reference>